<name>A0AA40LG03_CNENI</name>
<feature type="region of interest" description="Disordered" evidence="9">
    <location>
        <begin position="1"/>
        <end position="85"/>
    </location>
</feature>
<dbReference type="InterPro" id="IPR022241">
    <property type="entry name" value="iRhom1_2_N"/>
</dbReference>
<dbReference type="InterPro" id="IPR035952">
    <property type="entry name" value="Rhomboid-like_sf"/>
</dbReference>
<organism evidence="12 13">
    <name type="scientific">Cnephaeus nilssonii</name>
    <name type="common">Northern bat</name>
    <name type="synonym">Eptesicus nilssonii</name>
    <dbReference type="NCBI Taxonomy" id="3371016"/>
    <lineage>
        <taxon>Eukaryota</taxon>
        <taxon>Metazoa</taxon>
        <taxon>Chordata</taxon>
        <taxon>Craniata</taxon>
        <taxon>Vertebrata</taxon>
        <taxon>Euteleostomi</taxon>
        <taxon>Mammalia</taxon>
        <taxon>Eutheria</taxon>
        <taxon>Laurasiatheria</taxon>
        <taxon>Chiroptera</taxon>
        <taxon>Yangochiroptera</taxon>
        <taxon>Vespertilionidae</taxon>
        <taxon>Cnephaeus</taxon>
    </lineage>
</organism>
<feature type="region of interest" description="Disordered" evidence="9">
    <location>
        <begin position="164"/>
        <end position="187"/>
    </location>
</feature>
<dbReference type="GO" id="GO:0050709">
    <property type="term" value="P:negative regulation of protein secretion"/>
    <property type="evidence" value="ECO:0007669"/>
    <property type="project" value="UniProtKB-UniRule"/>
</dbReference>
<evidence type="ECO:0000256" key="9">
    <source>
        <dbReference type="SAM" id="MobiDB-lite"/>
    </source>
</evidence>
<evidence type="ECO:0000256" key="2">
    <source>
        <dbReference type="ARBA" id="ARBA00004477"/>
    </source>
</evidence>
<feature type="transmembrane region" description="Helical" evidence="8">
    <location>
        <begin position="732"/>
        <end position="749"/>
    </location>
</feature>
<dbReference type="InterPro" id="IPR051512">
    <property type="entry name" value="Inactive_Rhomboid"/>
</dbReference>
<evidence type="ECO:0000256" key="8">
    <source>
        <dbReference type="RuleBase" id="RU369051"/>
    </source>
</evidence>
<evidence type="ECO:0000256" key="1">
    <source>
        <dbReference type="ARBA" id="ARBA00002661"/>
    </source>
</evidence>
<feature type="transmembrane region" description="Helical" evidence="8">
    <location>
        <begin position="651"/>
        <end position="670"/>
    </location>
</feature>
<keyword evidence="6 8" id="KW-1133">Transmembrane helix</keyword>
<proteinExistence type="inferred from homology"/>
<dbReference type="GO" id="GO:0042058">
    <property type="term" value="P:regulation of epidermal growth factor receptor signaling pathway"/>
    <property type="evidence" value="ECO:0007669"/>
    <property type="project" value="UniProtKB-UniRule"/>
</dbReference>
<keyword evidence="5 8" id="KW-0256">Endoplasmic reticulum</keyword>
<feature type="transmembrane region" description="Helical" evidence="8">
    <location>
        <begin position="761"/>
        <end position="783"/>
    </location>
</feature>
<feature type="domain" description="Inactive rhomboid protein 1/2 N-terminal" evidence="11">
    <location>
        <begin position="97"/>
        <end position="269"/>
    </location>
</feature>
<protein>
    <recommendedName>
        <fullName evidence="8">Inactive rhomboid protein</fullName>
        <shortName evidence="8">iRhom</shortName>
    </recommendedName>
    <alternativeName>
        <fullName evidence="8">Rhomboid family member</fullName>
    </alternativeName>
    <alternativeName>
        <fullName evidence="8">Rhomboid veinlet-like protein</fullName>
    </alternativeName>
</protein>
<feature type="domain" description="Peptidase S54 rhomboid" evidence="10">
    <location>
        <begin position="610"/>
        <end position="746"/>
    </location>
</feature>
<dbReference type="AlphaFoldDB" id="A0AA40LG03"/>
<dbReference type="Pfam" id="PF01694">
    <property type="entry name" value="Rhomboid"/>
    <property type="match status" value="1"/>
</dbReference>
<sequence length="814" mass="91699">MASADKNGERVSSVTGSRLQSRKPPNLSITIPPPEAAAPDEHASMLPQAQEPRLPEERQPAGAPGTMAGGLEKRPGFRRQASLSQSIRKGTAQWFGVSGDWELERQHWQRRSLHHCSVRYGRLKASYQRDLELPSQDVPSFQDTESPKPCKMPKIVDPLARGRAFRHSGRGGPAPRPTPTADPRASALATRPLPRRKRMSVAHMSFQAASALLKGRSVLDAAAPRCRVVKRSFAYPSFLEEDAVDGADTFDSSFFKMSSMPDDVFESPPLSASCFRAIPRSASPVSPDGVQVSLKEYGRTPVPVAKRGKRIASKVKHFAFDRQKRHYGLGVVGSWLNRRYRRSISSTVQRQLESFDSHRPYFTYWLTFVHVIITLLVICTYGIAPVGFAQHVTTQLVLRNKGVYESVKYLQQENFWIGPSSIDLIHLGAKFSPCIRKDRQIEQLVLRERDLERDSGCCVQNDHSGCIQTQRKDCSETLATFVKWQDDTGPPVDKSDLGQTRTSGAVCHQDPRTCEEPASSGAHIWPDDITKWPICTEQARSNRTGFLHIDCQIRGRPCCIGTKGSCEITTREYCEFMHGYFHEEATLCSQVHCLDKVCGLLPFLNPEVPDQFYRLWLSLFLHAGLVHCFVSVVFQMTILRDLEKLAGWHRISIIFILSGITGNLASAIFLPYRAEVGPAGSQFGLLACLFVELFQSWQLLERPWRAFLHLAAVVLFLFVCGLLPWIDNIAHIFGFLSGLLLAFAFLPYITFGTSDKYRKRALILVSLLVFAGLFASLVVWLYVYPIHWPWIEHLTCFPFTSRFCEKYELDQVLH</sequence>
<feature type="transmembrane region" description="Helical" evidence="8">
    <location>
        <begin position="706"/>
        <end position="726"/>
    </location>
</feature>
<dbReference type="PANTHER" id="PTHR45965:SF2">
    <property type="entry name" value="INACTIVE RHOMBOID PROTEIN 2"/>
    <property type="match status" value="1"/>
</dbReference>
<evidence type="ECO:0000313" key="13">
    <source>
        <dbReference type="Proteomes" id="UP001177744"/>
    </source>
</evidence>
<feature type="transmembrane region" description="Helical" evidence="8">
    <location>
        <begin position="361"/>
        <end position="384"/>
    </location>
</feature>
<evidence type="ECO:0000256" key="4">
    <source>
        <dbReference type="ARBA" id="ARBA00022692"/>
    </source>
</evidence>
<feature type="compositionally biased region" description="Polar residues" evidence="9">
    <location>
        <begin position="10"/>
        <end position="19"/>
    </location>
</feature>
<keyword evidence="13" id="KW-1185">Reference proteome</keyword>
<evidence type="ECO:0000256" key="5">
    <source>
        <dbReference type="ARBA" id="ARBA00022824"/>
    </source>
</evidence>
<dbReference type="Pfam" id="PF12595">
    <property type="entry name" value="iRhom1-2_N"/>
    <property type="match status" value="1"/>
</dbReference>
<evidence type="ECO:0000256" key="3">
    <source>
        <dbReference type="ARBA" id="ARBA00009045"/>
    </source>
</evidence>
<evidence type="ECO:0000256" key="7">
    <source>
        <dbReference type="ARBA" id="ARBA00023136"/>
    </source>
</evidence>
<comment type="caution">
    <text evidence="12">The sequence shown here is derived from an EMBL/GenBank/DDBJ whole genome shotgun (WGS) entry which is preliminary data.</text>
</comment>
<dbReference type="InterPro" id="IPR022764">
    <property type="entry name" value="Peptidase_S54_rhomboid_dom"/>
</dbReference>
<dbReference type="Gene3D" id="1.20.1540.10">
    <property type="entry name" value="Rhomboid-like"/>
    <property type="match status" value="1"/>
</dbReference>
<dbReference type="SUPFAM" id="SSF144091">
    <property type="entry name" value="Rhomboid-like"/>
    <property type="match status" value="1"/>
</dbReference>
<dbReference type="PANTHER" id="PTHR45965">
    <property type="entry name" value="INACTIVE RHOMBOID PROTEIN"/>
    <property type="match status" value="1"/>
</dbReference>
<accession>A0AA40LG03</accession>
<evidence type="ECO:0000259" key="11">
    <source>
        <dbReference type="Pfam" id="PF12595"/>
    </source>
</evidence>
<keyword evidence="7 8" id="KW-0472">Membrane</keyword>
<comment type="subcellular location">
    <subcellularLocation>
        <location evidence="2 8">Endoplasmic reticulum membrane</location>
        <topology evidence="2 8">Multi-pass membrane protein</topology>
    </subcellularLocation>
</comment>
<evidence type="ECO:0000259" key="10">
    <source>
        <dbReference type="Pfam" id="PF01694"/>
    </source>
</evidence>
<dbReference type="Proteomes" id="UP001177744">
    <property type="component" value="Unassembled WGS sequence"/>
</dbReference>
<evidence type="ECO:0000313" key="12">
    <source>
        <dbReference type="EMBL" id="KAK1330797.1"/>
    </source>
</evidence>
<comment type="function">
    <text evidence="1 8">Regulates ADAM17 protease, a sheddase of the epidermal growth factor (EGF) receptor ligands and TNF, thereby plays a role in sleep, cell survival, proliferation, migration and inflammation. Does not exhibit any protease activity on its own.</text>
</comment>
<comment type="similarity">
    <text evidence="3 8">Belongs to the peptidase S54 family.</text>
</comment>
<dbReference type="GO" id="GO:0005789">
    <property type="term" value="C:endoplasmic reticulum membrane"/>
    <property type="evidence" value="ECO:0007669"/>
    <property type="project" value="UniProtKB-SubCell"/>
</dbReference>
<reference evidence="12" key="1">
    <citation type="submission" date="2023-06" db="EMBL/GenBank/DDBJ databases">
        <title>Reference genome for the Northern bat (Eptesicus nilssonii), a most northern bat species.</title>
        <authorList>
            <person name="Laine V.N."/>
            <person name="Pulliainen A.T."/>
            <person name="Lilley T.M."/>
        </authorList>
    </citation>
    <scope>NUCLEOTIDE SEQUENCE</scope>
    <source>
        <strain evidence="12">BLF_Eptnil</strain>
        <tissue evidence="12">Kidney</tissue>
    </source>
</reference>
<dbReference type="FunFam" id="1.20.1540.10:FF:000001">
    <property type="entry name" value="Putative inactive rhomboid protein 1"/>
    <property type="match status" value="1"/>
</dbReference>
<dbReference type="GO" id="GO:0004252">
    <property type="term" value="F:serine-type endopeptidase activity"/>
    <property type="evidence" value="ECO:0007669"/>
    <property type="project" value="InterPro"/>
</dbReference>
<feature type="transmembrane region" description="Helical" evidence="8">
    <location>
        <begin position="615"/>
        <end position="639"/>
    </location>
</feature>
<keyword evidence="4 8" id="KW-0812">Transmembrane</keyword>
<feature type="transmembrane region" description="Helical" evidence="8">
    <location>
        <begin position="676"/>
        <end position="694"/>
    </location>
</feature>
<gene>
    <name evidence="12" type="ORF">QTO34_008735</name>
</gene>
<dbReference type="EMBL" id="JAULJE010000020">
    <property type="protein sequence ID" value="KAK1330797.1"/>
    <property type="molecule type" value="Genomic_DNA"/>
</dbReference>
<evidence type="ECO:0000256" key="6">
    <source>
        <dbReference type="ARBA" id="ARBA00022989"/>
    </source>
</evidence>